<dbReference type="Proteomes" id="UP000095286">
    <property type="component" value="Unplaced"/>
</dbReference>
<evidence type="ECO:0000313" key="2">
    <source>
        <dbReference type="WBParaSite" id="RSKR_0001081933.1"/>
    </source>
</evidence>
<reference evidence="2" key="1">
    <citation type="submission" date="2016-11" db="UniProtKB">
        <authorList>
            <consortium name="WormBaseParasite"/>
        </authorList>
    </citation>
    <scope>IDENTIFICATION</scope>
    <source>
        <strain evidence="2">KR3021</strain>
    </source>
</reference>
<organism evidence="1 2">
    <name type="scientific">Rhabditophanes sp. KR3021</name>
    <dbReference type="NCBI Taxonomy" id="114890"/>
    <lineage>
        <taxon>Eukaryota</taxon>
        <taxon>Metazoa</taxon>
        <taxon>Ecdysozoa</taxon>
        <taxon>Nematoda</taxon>
        <taxon>Chromadorea</taxon>
        <taxon>Rhabditida</taxon>
        <taxon>Tylenchina</taxon>
        <taxon>Panagrolaimomorpha</taxon>
        <taxon>Strongyloidoidea</taxon>
        <taxon>Alloionematidae</taxon>
        <taxon>Rhabditophanes</taxon>
    </lineage>
</organism>
<dbReference type="WBParaSite" id="RSKR_0001081933.1">
    <property type="protein sequence ID" value="RSKR_0001081933.1"/>
    <property type="gene ID" value="RSKR_0001081933"/>
</dbReference>
<protein>
    <submittedName>
        <fullName evidence="2">Uncharacterized protein</fullName>
    </submittedName>
</protein>
<accession>A0AC35UF49</accession>
<evidence type="ECO:0000313" key="1">
    <source>
        <dbReference type="Proteomes" id="UP000095286"/>
    </source>
</evidence>
<sequence length="186" mass="21532">MDGGVLEDCGDGVVVMDECSDAVMEDCGVVINDSKDVIGEIKEKCQIKMSRICQLLPSDYLYFTPEYAKFRSPFARHLRYFYPGHNKVVRSKEFYSEPIKCTTAMIRLYLKKATNLSTFTLKYDWPYAKNLIAILVRRLTDDATIMNTVIKENFDHSNILKIELEPIFDPVDYIKEQLAKDNKEDF</sequence>
<proteinExistence type="predicted"/>
<name>A0AC35UF49_9BILA</name>